<reference evidence="9" key="1">
    <citation type="journal article" date="2019" name="Int. J. Syst. Evol. Microbiol.">
        <title>The Global Catalogue of Microorganisms (GCM) 10K type strain sequencing project: providing services to taxonomists for standard genome sequencing and annotation.</title>
        <authorList>
            <consortium name="The Broad Institute Genomics Platform"/>
            <consortium name="The Broad Institute Genome Sequencing Center for Infectious Disease"/>
            <person name="Wu L."/>
            <person name="Ma J."/>
        </authorList>
    </citation>
    <scope>NUCLEOTIDE SEQUENCE [LARGE SCALE GENOMIC DNA]</scope>
    <source>
        <strain evidence="9">CGMCC 1.15643</strain>
    </source>
</reference>
<accession>A0ABW0F0F9</accession>
<keyword evidence="5 6" id="KW-0472">Membrane</keyword>
<proteinExistence type="predicted"/>
<dbReference type="InterPro" id="IPR011701">
    <property type="entry name" value="MFS"/>
</dbReference>
<keyword evidence="2" id="KW-1003">Cell membrane</keyword>
<feature type="transmembrane region" description="Helical" evidence="6">
    <location>
        <begin position="374"/>
        <end position="395"/>
    </location>
</feature>
<evidence type="ECO:0000256" key="4">
    <source>
        <dbReference type="ARBA" id="ARBA00022989"/>
    </source>
</evidence>
<comment type="subcellular location">
    <subcellularLocation>
        <location evidence="1">Cell membrane</location>
        <topology evidence="1">Multi-pass membrane protein</topology>
    </subcellularLocation>
</comment>
<dbReference type="RefSeq" id="WP_158444640.1">
    <property type="nucleotide sequence ID" value="NZ_JAOAOS010000002.1"/>
</dbReference>
<gene>
    <name evidence="8" type="ORF">ACFPK2_05460</name>
</gene>
<dbReference type="InterPro" id="IPR050189">
    <property type="entry name" value="MFS_Efflux_Transporters"/>
</dbReference>
<feature type="transmembrane region" description="Helical" evidence="6">
    <location>
        <begin position="214"/>
        <end position="234"/>
    </location>
</feature>
<evidence type="ECO:0000256" key="2">
    <source>
        <dbReference type="ARBA" id="ARBA00022475"/>
    </source>
</evidence>
<feature type="transmembrane region" description="Helical" evidence="6">
    <location>
        <begin position="149"/>
        <end position="169"/>
    </location>
</feature>
<feature type="transmembrane region" description="Helical" evidence="6">
    <location>
        <begin position="309"/>
        <end position="336"/>
    </location>
</feature>
<keyword evidence="4 6" id="KW-1133">Transmembrane helix</keyword>
<dbReference type="Gene3D" id="1.20.1250.20">
    <property type="entry name" value="MFS general substrate transporter like domains"/>
    <property type="match status" value="1"/>
</dbReference>
<sequence length="413" mass="42821">MENTDTERERAIWRDPRAIALLMAASLTTMANATISPALPGIERLFSADPNAAMLTRLLVPAPSLAVAICAPVIGLVADRLGRRRLLLTGMLLFVLSGCAGLVLPDLPTIFASRLVLGVAVALIMTAQTALIGDYFTGHARNALTGLQISARNFGGLVFISLAGWVAALSPRLPFAIYGLAILFLPLTWRVIIDPERSPSAVAAMPGGSSEGGGPWRSLLVLLALLQAATNMIFFLMPTQLSFFLALRGYASPAMTGAMLGLLMVSGGCLALLYPRIQRAGGYACIFLLGYGSMALGFLLLPVAGAELLLFLAAAAIGAGYALVSPSFIALALNLAPPAARGLAGGILTASVFIGQFCSPLASTPLIDGYGYRALFQGTALLLAIMALAAALAGAASRLRLRTRAASARAPSL</sequence>
<protein>
    <submittedName>
        <fullName evidence="8">MFS transporter</fullName>
    </submittedName>
</protein>
<feature type="domain" description="Major facilitator superfamily (MFS) profile" evidence="7">
    <location>
        <begin position="17"/>
        <end position="398"/>
    </location>
</feature>
<organism evidence="8 9">
    <name type="scientific">Bosea minatitlanensis</name>
    <dbReference type="NCBI Taxonomy" id="128782"/>
    <lineage>
        <taxon>Bacteria</taxon>
        <taxon>Pseudomonadati</taxon>
        <taxon>Pseudomonadota</taxon>
        <taxon>Alphaproteobacteria</taxon>
        <taxon>Hyphomicrobiales</taxon>
        <taxon>Boseaceae</taxon>
        <taxon>Bosea</taxon>
    </lineage>
</organism>
<feature type="transmembrane region" description="Helical" evidence="6">
    <location>
        <begin position="343"/>
        <end position="362"/>
    </location>
</feature>
<dbReference type="EMBL" id="JBHSLI010000002">
    <property type="protein sequence ID" value="MFC5292436.1"/>
    <property type="molecule type" value="Genomic_DNA"/>
</dbReference>
<feature type="transmembrane region" description="Helical" evidence="6">
    <location>
        <begin position="85"/>
        <end position="104"/>
    </location>
</feature>
<feature type="transmembrane region" description="Helical" evidence="6">
    <location>
        <begin position="59"/>
        <end position="78"/>
    </location>
</feature>
<evidence type="ECO:0000256" key="5">
    <source>
        <dbReference type="ARBA" id="ARBA00023136"/>
    </source>
</evidence>
<dbReference type="InterPro" id="IPR005829">
    <property type="entry name" value="Sugar_transporter_CS"/>
</dbReference>
<dbReference type="CDD" id="cd17473">
    <property type="entry name" value="MFS_arabinose_efflux_permease_like"/>
    <property type="match status" value="1"/>
</dbReference>
<dbReference type="Pfam" id="PF07690">
    <property type="entry name" value="MFS_1"/>
    <property type="match status" value="1"/>
</dbReference>
<dbReference type="Proteomes" id="UP001595976">
    <property type="component" value="Unassembled WGS sequence"/>
</dbReference>
<feature type="transmembrane region" description="Helical" evidence="6">
    <location>
        <begin position="254"/>
        <end position="274"/>
    </location>
</feature>
<evidence type="ECO:0000256" key="1">
    <source>
        <dbReference type="ARBA" id="ARBA00004651"/>
    </source>
</evidence>
<evidence type="ECO:0000256" key="3">
    <source>
        <dbReference type="ARBA" id="ARBA00022692"/>
    </source>
</evidence>
<evidence type="ECO:0000313" key="9">
    <source>
        <dbReference type="Proteomes" id="UP001595976"/>
    </source>
</evidence>
<dbReference type="InterPro" id="IPR036259">
    <property type="entry name" value="MFS_trans_sf"/>
</dbReference>
<dbReference type="PANTHER" id="PTHR43124">
    <property type="entry name" value="PURINE EFFLUX PUMP PBUE"/>
    <property type="match status" value="1"/>
</dbReference>
<keyword evidence="3 6" id="KW-0812">Transmembrane</keyword>
<dbReference type="PROSITE" id="PS00216">
    <property type="entry name" value="SUGAR_TRANSPORT_1"/>
    <property type="match status" value="1"/>
</dbReference>
<dbReference type="InterPro" id="IPR020846">
    <property type="entry name" value="MFS_dom"/>
</dbReference>
<feature type="transmembrane region" description="Helical" evidence="6">
    <location>
        <begin position="175"/>
        <end position="193"/>
    </location>
</feature>
<keyword evidence="9" id="KW-1185">Reference proteome</keyword>
<name>A0ABW0F0F9_9HYPH</name>
<evidence type="ECO:0000259" key="7">
    <source>
        <dbReference type="PROSITE" id="PS50850"/>
    </source>
</evidence>
<dbReference type="PANTHER" id="PTHR43124:SF3">
    <property type="entry name" value="CHLORAMPHENICOL EFFLUX PUMP RV0191"/>
    <property type="match status" value="1"/>
</dbReference>
<dbReference type="SUPFAM" id="SSF103473">
    <property type="entry name" value="MFS general substrate transporter"/>
    <property type="match status" value="1"/>
</dbReference>
<evidence type="ECO:0000256" key="6">
    <source>
        <dbReference type="SAM" id="Phobius"/>
    </source>
</evidence>
<feature type="transmembrane region" description="Helical" evidence="6">
    <location>
        <begin position="18"/>
        <end position="39"/>
    </location>
</feature>
<evidence type="ECO:0000313" key="8">
    <source>
        <dbReference type="EMBL" id="MFC5292436.1"/>
    </source>
</evidence>
<dbReference type="PROSITE" id="PS50850">
    <property type="entry name" value="MFS"/>
    <property type="match status" value="1"/>
</dbReference>
<comment type="caution">
    <text evidence="8">The sequence shown here is derived from an EMBL/GenBank/DDBJ whole genome shotgun (WGS) entry which is preliminary data.</text>
</comment>
<feature type="transmembrane region" description="Helical" evidence="6">
    <location>
        <begin position="281"/>
        <end position="303"/>
    </location>
</feature>
<feature type="transmembrane region" description="Helical" evidence="6">
    <location>
        <begin position="116"/>
        <end position="137"/>
    </location>
</feature>